<comment type="caution">
    <text evidence="1">The sequence shown here is derived from an EMBL/GenBank/DDBJ whole genome shotgun (WGS) entry which is preliminary data.</text>
</comment>
<name>A0A9P0LXI1_ACAOB</name>
<accession>A0A9P0LXI1</accession>
<sequence length="131" mass="15200">MTYPQATLFVRKQSCKGFITRTCTSSRISQQDLLPSNIIKGIDELEEYKTKLTSYRYAAVVQNILDDDEVSVMFLKVCKFQNMQAFRANDNDKSFVGYNQILAILPPPYIFVKGIKTYYKFHDDVDVFEKV</sequence>
<protein>
    <submittedName>
        <fullName evidence="1">Uncharacterized protein</fullName>
    </submittedName>
</protein>
<evidence type="ECO:0000313" key="1">
    <source>
        <dbReference type="EMBL" id="CAH2000536.1"/>
    </source>
</evidence>
<gene>
    <name evidence="1" type="ORF">ACAOBT_LOCUS25627</name>
</gene>
<dbReference type="OrthoDB" id="406800at2759"/>
<dbReference type="AlphaFoldDB" id="A0A9P0LXI1"/>
<dbReference type="EMBL" id="CAKOFQ010007411">
    <property type="protein sequence ID" value="CAH2000536.1"/>
    <property type="molecule type" value="Genomic_DNA"/>
</dbReference>
<keyword evidence="2" id="KW-1185">Reference proteome</keyword>
<organism evidence="1 2">
    <name type="scientific">Acanthoscelides obtectus</name>
    <name type="common">Bean weevil</name>
    <name type="synonym">Bruchus obtectus</name>
    <dbReference type="NCBI Taxonomy" id="200917"/>
    <lineage>
        <taxon>Eukaryota</taxon>
        <taxon>Metazoa</taxon>
        <taxon>Ecdysozoa</taxon>
        <taxon>Arthropoda</taxon>
        <taxon>Hexapoda</taxon>
        <taxon>Insecta</taxon>
        <taxon>Pterygota</taxon>
        <taxon>Neoptera</taxon>
        <taxon>Endopterygota</taxon>
        <taxon>Coleoptera</taxon>
        <taxon>Polyphaga</taxon>
        <taxon>Cucujiformia</taxon>
        <taxon>Chrysomeloidea</taxon>
        <taxon>Chrysomelidae</taxon>
        <taxon>Bruchinae</taxon>
        <taxon>Bruchini</taxon>
        <taxon>Acanthoscelides</taxon>
    </lineage>
</organism>
<dbReference type="Proteomes" id="UP001152888">
    <property type="component" value="Unassembled WGS sequence"/>
</dbReference>
<proteinExistence type="predicted"/>
<evidence type="ECO:0000313" key="2">
    <source>
        <dbReference type="Proteomes" id="UP001152888"/>
    </source>
</evidence>
<reference evidence="1" key="1">
    <citation type="submission" date="2022-03" db="EMBL/GenBank/DDBJ databases">
        <authorList>
            <person name="Sayadi A."/>
        </authorList>
    </citation>
    <scope>NUCLEOTIDE SEQUENCE</scope>
</reference>